<organism evidence="2">
    <name type="scientific">bioreactor metagenome</name>
    <dbReference type="NCBI Taxonomy" id="1076179"/>
    <lineage>
        <taxon>unclassified sequences</taxon>
        <taxon>metagenomes</taxon>
        <taxon>ecological metagenomes</taxon>
    </lineage>
</organism>
<protein>
    <recommendedName>
        <fullName evidence="1">Endonuclease/exonuclease/phosphatase domain-containing protein</fullName>
    </recommendedName>
</protein>
<dbReference type="Pfam" id="PF03372">
    <property type="entry name" value="Exo_endo_phos"/>
    <property type="match status" value="1"/>
</dbReference>
<name>A0A644V194_9ZZZZ</name>
<dbReference type="GO" id="GO:0006506">
    <property type="term" value="P:GPI anchor biosynthetic process"/>
    <property type="evidence" value="ECO:0007669"/>
    <property type="project" value="TreeGrafter"/>
</dbReference>
<dbReference type="GO" id="GO:0016020">
    <property type="term" value="C:membrane"/>
    <property type="evidence" value="ECO:0007669"/>
    <property type="project" value="GOC"/>
</dbReference>
<dbReference type="InterPro" id="IPR036691">
    <property type="entry name" value="Endo/exonu/phosph_ase_sf"/>
</dbReference>
<dbReference type="InterPro" id="IPR005135">
    <property type="entry name" value="Endo/exonuclease/phosphatase"/>
</dbReference>
<dbReference type="AlphaFoldDB" id="A0A644V194"/>
<dbReference type="EMBL" id="VSSQ01000198">
    <property type="protein sequence ID" value="MPL85007.1"/>
    <property type="molecule type" value="Genomic_DNA"/>
</dbReference>
<dbReference type="InterPro" id="IPR051916">
    <property type="entry name" value="GPI-anchor_lipid_remodeler"/>
</dbReference>
<feature type="domain" description="Endonuclease/exonuclease/phosphatase" evidence="1">
    <location>
        <begin position="33"/>
        <end position="282"/>
    </location>
</feature>
<sequence length="291" mass="33953">MHFNKLWWMGITLLFISISFNLPAQQKNLKIISYNILEGMKLDTTSNKDYFVSWVKSQNPDILALQELNSFTQKQLEELARKFNHPYAVLLKEKGYPVGLTSKFPIINVEKVLDNMLHGFIKAEILDYSIYVIHLSPHKYQKRREETDLILQMSQSKSNHQKKTIIMGDFNSISESDAEAYKDGKLWERFNFNDNKYPTHANLCNGQLDYEVHRKIVNAGYVDAFKLLNKPYDYSAPTLLTSNGGETPSYRIDFIYVSKSLKHRIKRAAIVKDDFTNYYSDHYPVVIEIMK</sequence>
<reference evidence="2" key="1">
    <citation type="submission" date="2019-08" db="EMBL/GenBank/DDBJ databases">
        <authorList>
            <person name="Kucharzyk K."/>
            <person name="Murdoch R.W."/>
            <person name="Higgins S."/>
            <person name="Loffler F."/>
        </authorList>
    </citation>
    <scope>NUCLEOTIDE SEQUENCE</scope>
</reference>
<comment type="caution">
    <text evidence="2">The sequence shown here is derived from an EMBL/GenBank/DDBJ whole genome shotgun (WGS) entry which is preliminary data.</text>
</comment>
<gene>
    <name evidence="2" type="ORF">SDC9_30973</name>
</gene>
<evidence type="ECO:0000259" key="1">
    <source>
        <dbReference type="Pfam" id="PF03372"/>
    </source>
</evidence>
<dbReference type="PANTHER" id="PTHR14859">
    <property type="entry name" value="CALCOFLUOR WHITE HYPERSENSITIVE PROTEIN PRECURSOR"/>
    <property type="match status" value="1"/>
</dbReference>
<dbReference type="SUPFAM" id="SSF56219">
    <property type="entry name" value="DNase I-like"/>
    <property type="match status" value="1"/>
</dbReference>
<evidence type="ECO:0000313" key="2">
    <source>
        <dbReference type="EMBL" id="MPL85007.1"/>
    </source>
</evidence>
<dbReference type="PANTHER" id="PTHR14859:SF1">
    <property type="entry name" value="PGAP2-INTERACTING PROTEIN"/>
    <property type="match status" value="1"/>
</dbReference>
<dbReference type="GO" id="GO:0003824">
    <property type="term" value="F:catalytic activity"/>
    <property type="evidence" value="ECO:0007669"/>
    <property type="project" value="InterPro"/>
</dbReference>
<proteinExistence type="predicted"/>
<dbReference type="Gene3D" id="3.60.10.10">
    <property type="entry name" value="Endonuclease/exonuclease/phosphatase"/>
    <property type="match status" value="1"/>
</dbReference>
<accession>A0A644V194</accession>